<evidence type="ECO:0000313" key="5">
    <source>
        <dbReference type="Proteomes" id="UP000815325"/>
    </source>
</evidence>
<comment type="caution">
    <text evidence="4">The sequence shown here is derived from an EMBL/GenBank/DDBJ whole genome shotgun (WGS) entry which is preliminary data.</text>
</comment>
<evidence type="ECO:0000256" key="3">
    <source>
        <dbReference type="SAM" id="MobiDB-lite"/>
    </source>
</evidence>
<dbReference type="PANTHER" id="PTHR15954:SF4">
    <property type="entry name" value="VACUOLAR PROTEIN SORTING-ASSOCIATED PROTEIN 51 HOMOLOG"/>
    <property type="match status" value="1"/>
</dbReference>
<dbReference type="Pfam" id="PF08700">
    <property type="entry name" value="VPS51_Exo84_N"/>
    <property type="match status" value="1"/>
</dbReference>
<protein>
    <recommendedName>
        <fullName evidence="2">Vacuolar protein sorting-associated protein 51 homolog</fullName>
    </recommendedName>
</protein>
<dbReference type="EMBL" id="MU070142">
    <property type="protein sequence ID" value="KAF5829573.1"/>
    <property type="molecule type" value="Genomic_DNA"/>
</dbReference>
<keyword evidence="2" id="KW-0445">Lipid transport</keyword>
<comment type="subunit">
    <text evidence="2">Component of the Golgi-associated retrograde protein (GARP) complex.</text>
</comment>
<dbReference type="Proteomes" id="UP000815325">
    <property type="component" value="Unassembled WGS sequence"/>
</dbReference>
<evidence type="ECO:0000313" key="4">
    <source>
        <dbReference type="EMBL" id="KAF5829573.1"/>
    </source>
</evidence>
<dbReference type="PANTHER" id="PTHR15954">
    <property type="entry name" value="VACUOLAR PROTEIN SORTING-ASSOCIATED PROTEIN 51 HOMOLOG"/>
    <property type="match status" value="1"/>
</dbReference>
<organism evidence="4 5">
    <name type="scientific">Dunaliella salina</name>
    <name type="common">Green alga</name>
    <name type="synonym">Protococcus salinus</name>
    <dbReference type="NCBI Taxonomy" id="3046"/>
    <lineage>
        <taxon>Eukaryota</taxon>
        <taxon>Viridiplantae</taxon>
        <taxon>Chlorophyta</taxon>
        <taxon>core chlorophytes</taxon>
        <taxon>Chlorophyceae</taxon>
        <taxon>CS clade</taxon>
        <taxon>Chlamydomonadales</taxon>
        <taxon>Dunaliellaceae</taxon>
        <taxon>Dunaliella</taxon>
    </lineage>
</organism>
<comment type="function">
    <text evidence="2">Acts as component of the GARP complex that is involved in retrograde transport from early and late endosomes to the trans-Golgi network (TGN).</text>
</comment>
<keyword evidence="2" id="KW-0333">Golgi apparatus</keyword>
<feature type="region of interest" description="Disordered" evidence="3">
    <location>
        <begin position="13"/>
        <end position="43"/>
    </location>
</feature>
<comment type="subcellular location">
    <subcellularLocation>
        <location evidence="2">Golgi apparatus</location>
        <location evidence="2">trans-Golgi network</location>
    </subcellularLocation>
</comment>
<accession>A0ABQ7G4P0</accession>
<keyword evidence="5" id="KW-1185">Reference proteome</keyword>
<sequence length="662" mass="73689">MLASLPCARLSREQAVRREENCQSRSPRSPYIPPGRTVRPFGTRRFGPLPTSGVMEAINMICDDTSLPPEMLSADSESQTSFKMQTHMEHSQFEWLATKTLHLDPSNLHLELENSSDLENMCVTLLQPLGCEFYVRLPPLHKRTDELQCTGKGTLTQTRCRPGYQHTALFFSSVTISIHSYPHLQCLRQAIWVTGPTKANQEQGTKGDEAQLREGGRSIQQASGASSLEAASQEARRHVAQMLRNSSLEQLLGEHRSTAKDIKNLESDIQQLVYENYSKFISATDMIRAMKTRVDGAMPELHHLKSTMDVVADRSTAVGGKLQCRQESMQELHRVQDLLQKLQVVFDLPKRMRAALEDDVMDSAVGFYAEALPLLKKFGHRGALRQVASQSDLVAKEIAQVLKRRMSERKDDTERCVLLLRKLGEPDRTLQDRYLAGRAQRVSRILRDGSAVVDAMATAAAVWGLPSDSPAVRSAAAVAQSTQGQLESPEGWGFGDRSAPPSLRAFITALDEKFINAVQETATNVTRFFLPQDLPEEAATAKRRPLLALIRESFNDYFRIIRRVLADSIAVSVWRATHPAKGQQSSVGPEPEQQQLQEQHLDFETSGLESYDEWGVDELAQALSILSADLLTISGSLPELELRKRAGEVVMGAVSYVAFKGQ</sequence>
<reference evidence="4" key="1">
    <citation type="submission" date="2017-08" db="EMBL/GenBank/DDBJ databases">
        <authorList>
            <person name="Polle J.E."/>
            <person name="Barry K."/>
            <person name="Cushman J."/>
            <person name="Schmutz J."/>
            <person name="Tran D."/>
            <person name="Hathwaick L.T."/>
            <person name="Yim W.C."/>
            <person name="Jenkins J."/>
            <person name="Mckie-Krisberg Z.M."/>
            <person name="Prochnik S."/>
            <person name="Lindquist E."/>
            <person name="Dockter R.B."/>
            <person name="Adam C."/>
            <person name="Molina H."/>
            <person name="Bunkerborg J."/>
            <person name="Jin E."/>
            <person name="Buchheim M."/>
            <person name="Magnuson J."/>
        </authorList>
    </citation>
    <scope>NUCLEOTIDE SEQUENCE</scope>
    <source>
        <strain evidence="4">CCAP 19/18</strain>
    </source>
</reference>
<gene>
    <name evidence="4" type="ORF">DUNSADRAFT_15888</name>
</gene>
<keyword evidence="2" id="KW-0653">Protein transport</keyword>
<feature type="compositionally biased region" description="Polar residues" evidence="3">
    <location>
        <begin position="218"/>
        <end position="230"/>
    </location>
</feature>
<keyword evidence="2" id="KW-0813">Transport</keyword>
<dbReference type="InterPro" id="IPR014812">
    <property type="entry name" value="Vps51"/>
</dbReference>
<comment type="similarity">
    <text evidence="1 2">Belongs to the VPS51 family.</text>
</comment>
<evidence type="ECO:0000256" key="1">
    <source>
        <dbReference type="ARBA" id="ARBA00006080"/>
    </source>
</evidence>
<feature type="region of interest" description="Disordered" evidence="3">
    <location>
        <begin position="198"/>
        <end position="233"/>
    </location>
</feature>
<evidence type="ECO:0000256" key="2">
    <source>
        <dbReference type="RuleBase" id="RU368010"/>
    </source>
</evidence>
<proteinExistence type="inferred from homology"/>
<feature type="compositionally biased region" description="Basic and acidic residues" evidence="3">
    <location>
        <begin position="13"/>
        <end position="22"/>
    </location>
</feature>
<name>A0ABQ7G4P0_DUNSA</name>
<feature type="compositionally biased region" description="Basic and acidic residues" evidence="3">
    <location>
        <begin position="205"/>
        <end position="216"/>
    </location>
</feature>